<keyword evidence="1 2" id="KW-0732">Signal</keyword>
<evidence type="ECO:0000313" key="5">
    <source>
        <dbReference type="Proteomes" id="UP000076935"/>
    </source>
</evidence>
<proteinExistence type="predicted"/>
<evidence type="ECO:0000313" key="4">
    <source>
        <dbReference type="EMBL" id="OAH60141.1"/>
    </source>
</evidence>
<organism evidence="4 5">
    <name type="scientific">Domibacillus aminovorans</name>
    <dbReference type="NCBI Taxonomy" id="29332"/>
    <lineage>
        <taxon>Bacteria</taxon>
        <taxon>Bacillati</taxon>
        <taxon>Bacillota</taxon>
        <taxon>Bacilli</taxon>
        <taxon>Bacillales</taxon>
        <taxon>Bacillaceae</taxon>
        <taxon>Domibacillus</taxon>
    </lineage>
</organism>
<dbReference type="InterPro" id="IPR051465">
    <property type="entry name" value="Cell_Envelope_Struct_Comp"/>
</dbReference>
<dbReference type="EMBL" id="LQWY01000052">
    <property type="protein sequence ID" value="OAH60141.1"/>
    <property type="molecule type" value="Genomic_DNA"/>
</dbReference>
<dbReference type="RefSeq" id="WP_063966364.1">
    <property type="nucleotide sequence ID" value="NZ_JBCNAN010000020.1"/>
</dbReference>
<dbReference type="AlphaFoldDB" id="A0A177L5W1"/>
<evidence type="ECO:0000256" key="1">
    <source>
        <dbReference type="ARBA" id="ARBA00022729"/>
    </source>
</evidence>
<feature type="signal peptide" evidence="2">
    <location>
        <begin position="1"/>
        <end position="25"/>
    </location>
</feature>
<comment type="caution">
    <text evidence="4">The sequence shown here is derived from an EMBL/GenBank/DDBJ whole genome shotgun (WGS) entry which is preliminary data.</text>
</comment>
<keyword evidence="5" id="KW-1185">Reference proteome</keyword>
<dbReference type="Pfam" id="PF00395">
    <property type="entry name" value="SLH"/>
    <property type="match status" value="1"/>
</dbReference>
<dbReference type="PANTHER" id="PTHR43308">
    <property type="entry name" value="OUTER MEMBRANE PROTEIN ALPHA-RELATED"/>
    <property type="match status" value="1"/>
</dbReference>
<name>A0A177L5W1_9BACI</name>
<dbReference type="Proteomes" id="UP000076935">
    <property type="component" value="Unassembled WGS sequence"/>
</dbReference>
<feature type="chain" id="PRO_5039163471" description="SLH domain-containing protein" evidence="2">
    <location>
        <begin position="26"/>
        <end position="352"/>
    </location>
</feature>
<accession>A0A177L5W1</accession>
<dbReference type="InterPro" id="IPR001119">
    <property type="entry name" value="SLH_dom"/>
</dbReference>
<protein>
    <recommendedName>
        <fullName evidence="3">SLH domain-containing protein</fullName>
    </recommendedName>
</protein>
<sequence>MKKIQCALASAVVAGAIFSSSISFADAASYGPVLTQLTKDFPFTDVPVDRKEPVQYLYSHKFINGVSTDKFGWDRPIKRVDAALIIAYAIGFEKDPTPTLEEKTFKFKDVPVRAYEAIFWLQDRGIINGKTATLFGSNDTITRGEMAIIASRAYDNFLEAPGKANHSFTDATGRYVTAINRLQASNITQGKSVTQFGTYDKMTRGDLALMLYKLDHRRAVYSDGDLPPSNTLPSIKSGVMFKTEKENYNLSTETEVLFTVTNLGDFKYDVDNDYILEKKQDDEWVAVEYNYLPTPAMMNELVPGGNVLRTDIDFDLFKKPPTAGEYRLVQHFSLTNAPNNGFTLAAYFTIIE</sequence>
<dbReference type="PROSITE" id="PS51272">
    <property type="entry name" value="SLH"/>
    <property type="match status" value="2"/>
</dbReference>
<dbReference type="PANTHER" id="PTHR43308:SF1">
    <property type="entry name" value="OUTER MEMBRANE PROTEIN ALPHA"/>
    <property type="match status" value="1"/>
</dbReference>
<dbReference type="Pfam" id="PF20251">
    <property type="entry name" value="Big_14"/>
    <property type="match status" value="1"/>
</dbReference>
<gene>
    <name evidence="4" type="ORF">AWH49_17965</name>
</gene>
<dbReference type="InterPro" id="IPR046878">
    <property type="entry name" value="Big_14"/>
</dbReference>
<reference evidence="4 5" key="1">
    <citation type="submission" date="2016-01" db="EMBL/GenBank/DDBJ databases">
        <title>Investigation of taxonomic status of Bacillus aminovorans.</title>
        <authorList>
            <person name="Verma A."/>
            <person name="Pal Y."/>
            <person name="Krishnamurthi S."/>
        </authorList>
    </citation>
    <scope>NUCLEOTIDE SEQUENCE [LARGE SCALE GENOMIC DNA]</scope>
    <source>
        <strain evidence="4 5">DSM 1314</strain>
    </source>
</reference>
<feature type="domain" description="SLH" evidence="3">
    <location>
        <begin position="37"/>
        <end position="100"/>
    </location>
</feature>
<feature type="domain" description="SLH" evidence="3">
    <location>
        <begin position="101"/>
        <end position="164"/>
    </location>
</feature>
<evidence type="ECO:0000259" key="3">
    <source>
        <dbReference type="PROSITE" id="PS51272"/>
    </source>
</evidence>
<evidence type="ECO:0000256" key="2">
    <source>
        <dbReference type="SAM" id="SignalP"/>
    </source>
</evidence>